<evidence type="ECO:0000313" key="3">
    <source>
        <dbReference type="Proteomes" id="UP000539075"/>
    </source>
</evidence>
<reference evidence="2 3" key="1">
    <citation type="submission" date="2020-08" db="EMBL/GenBank/DDBJ databases">
        <title>Genomic Encyclopedia of Type Strains, Phase IV (KMG-IV): sequencing the most valuable type-strain genomes for metagenomic binning, comparative biology and taxonomic classification.</title>
        <authorList>
            <person name="Goeker M."/>
        </authorList>
    </citation>
    <scope>NUCLEOTIDE SEQUENCE [LARGE SCALE GENOMIC DNA]</scope>
    <source>
        <strain evidence="2 3">DSM 11275</strain>
    </source>
</reference>
<dbReference type="RefSeq" id="WP_183719473.1">
    <property type="nucleotide sequence ID" value="NZ_JACHGO010000005.1"/>
</dbReference>
<protein>
    <submittedName>
        <fullName evidence="2">Uncharacterized membrane protein YjjP (DUF1212 family)</fullName>
    </submittedName>
</protein>
<accession>A0A7W8FGE4</accession>
<dbReference type="Proteomes" id="UP000539075">
    <property type="component" value="Unassembled WGS sequence"/>
</dbReference>
<gene>
    <name evidence="2" type="ORF">HNQ38_001805</name>
</gene>
<keyword evidence="1" id="KW-1133">Transmembrane helix</keyword>
<feature type="transmembrane region" description="Helical" evidence="1">
    <location>
        <begin position="48"/>
        <end position="68"/>
    </location>
</feature>
<organism evidence="2 3">
    <name type="scientific">Desulfovibrio intestinalis</name>
    <dbReference type="NCBI Taxonomy" id="58621"/>
    <lineage>
        <taxon>Bacteria</taxon>
        <taxon>Pseudomonadati</taxon>
        <taxon>Thermodesulfobacteriota</taxon>
        <taxon>Desulfovibrionia</taxon>
        <taxon>Desulfovibrionales</taxon>
        <taxon>Desulfovibrionaceae</taxon>
        <taxon>Desulfovibrio</taxon>
    </lineage>
</organism>
<proteinExistence type="predicted"/>
<evidence type="ECO:0000256" key="1">
    <source>
        <dbReference type="SAM" id="Phobius"/>
    </source>
</evidence>
<name>A0A7W8FGE4_9BACT</name>
<dbReference type="AlphaFoldDB" id="A0A7W8FGE4"/>
<keyword evidence="1" id="KW-0472">Membrane</keyword>
<dbReference type="EMBL" id="JACHGO010000005">
    <property type="protein sequence ID" value="MBB5143705.1"/>
    <property type="molecule type" value="Genomic_DNA"/>
</dbReference>
<keyword evidence="1" id="KW-0812">Transmembrane</keyword>
<keyword evidence="3" id="KW-1185">Reference proteome</keyword>
<evidence type="ECO:0000313" key="2">
    <source>
        <dbReference type="EMBL" id="MBB5143705.1"/>
    </source>
</evidence>
<feature type="transmembrane region" description="Helical" evidence="1">
    <location>
        <begin position="19"/>
        <end position="36"/>
    </location>
</feature>
<feature type="transmembrane region" description="Helical" evidence="1">
    <location>
        <begin position="91"/>
        <end position="114"/>
    </location>
</feature>
<comment type="caution">
    <text evidence="2">The sequence shown here is derived from an EMBL/GenBank/DDBJ whole genome shotgun (WGS) entry which is preliminary data.</text>
</comment>
<sequence length="120" mass="13066">MSDVNGEMQKPFSQNPMKIAHIIIAVIMACLIVGSLKESYNYGLFTKIIAFIAGVISGYWGTLLGDFVRKLFIPDMIFTTGGFSAIVKQKLFWFIGPQAVAAFFAAAIGAGLIIKLADHF</sequence>